<evidence type="ECO:0000256" key="3">
    <source>
        <dbReference type="ARBA" id="ARBA00022519"/>
    </source>
</evidence>
<evidence type="ECO:0000256" key="2">
    <source>
        <dbReference type="ARBA" id="ARBA00022475"/>
    </source>
</evidence>
<feature type="transmembrane region" description="Helical" evidence="7">
    <location>
        <begin position="12"/>
        <end position="36"/>
    </location>
</feature>
<dbReference type="PANTHER" id="PTHR30606">
    <property type="entry name" value="LIPID A BIOSYNTHESIS LAUROYL ACYLTRANSFERASE"/>
    <property type="match status" value="1"/>
</dbReference>
<gene>
    <name evidence="8" type="ORF">METZ01_LOCUS60310</name>
</gene>
<comment type="subcellular location">
    <subcellularLocation>
        <location evidence="1">Cell inner membrane</location>
    </subcellularLocation>
</comment>
<keyword evidence="5 7" id="KW-0472">Membrane</keyword>
<evidence type="ECO:0000256" key="1">
    <source>
        <dbReference type="ARBA" id="ARBA00004533"/>
    </source>
</evidence>
<evidence type="ECO:0000256" key="6">
    <source>
        <dbReference type="ARBA" id="ARBA00023315"/>
    </source>
</evidence>
<proteinExistence type="predicted"/>
<evidence type="ECO:0000256" key="4">
    <source>
        <dbReference type="ARBA" id="ARBA00022679"/>
    </source>
</evidence>
<keyword evidence="7" id="KW-0812">Transmembrane</keyword>
<dbReference type="EMBL" id="UINC01003568">
    <property type="protein sequence ID" value="SVA07456.1"/>
    <property type="molecule type" value="Genomic_DNA"/>
</dbReference>
<dbReference type="GO" id="GO:0008610">
    <property type="term" value="P:lipid biosynthetic process"/>
    <property type="evidence" value="ECO:0007669"/>
    <property type="project" value="UniProtKB-ARBA"/>
</dbReference>
<dbReference type="GO" id="GO:0016746">
    <property type="term" value="F:acyltransferase activity"/>
    <property type="evidence" value="ECO:0007669"/>
    <property type="project" value="UniProtKB-KW"/>
</dbReference>
<protein>
    <recommendedName>
        <fullName evidence="9">Lipid A biosynthesis acyltransferase</fullName>
    </recommendedName>
</protein>
<dbReference type="InterPro" id="IPR004960">
    <property type="entry name" value="LipA_acyltrans"/>
</dbReference>
<dbReference type="Pfam" id="PF03279">
    <property type="entry name" value="Lip_A_acyltrans"/>
    <property type="match status" value="1"/>
</dbReference>
<dbReference type="PANTHER" id="PTHR30606:SF10">
    <property type="entry name" value="PHOSPHATIDYLINOSITOL MANNOSIDE ACYLTRANSFERASE"/>
    <property type="match status" value="1"/>
</dbReference>
<organism evidence="8">
    <name type="scientific">marine metagenome</name>
    <dbReference type="NCBI Taxonomy" id="408172"/>
    <lineage>
        <taxon>unclassified sequences</taxon>
        <taxon>metagenomes</taxon>
        <taxon>ecological metagenomes</taxon>
    </lineage>
</organism>
<evidence type="ECO:0000256" key="5">
    <source>
        <dbReference type="ARBA" id="ARBA00023136"/>
    </source>
</evidence>
<keyword evidence="3" id="KW-0997">Cell inner membrane</keyword>
<keyword evidence="4" id="KW-0808">Transferase</keyword>
<keyword evidence="2" id="KW-1003">Cell membrane</keyword>
<dbReference type="AlphaFoldDB" id="A0A381SU36"/>
<dbReference type="GO" id="GO:0005886">
    <property type="term" value="C:plasma membrane"/>
    <property type="evidence" value="ECO:0007669"/>
    <property type="project" value="UniProtKB-SubCell"/>
</dbReference>
<sequence length="306" mass="34723">VNSLFYYLARGFIGVIQLMPLKVVALAGRVGGYLFYFLDVRHRRVAVNNLLASLGNSHSKKEIISIARENFCRIGEVYFSALKTAAIPNEKIGSVLSSKGRENISFAKQEDGSLPSFLFAMGHFGNFELYAKSGVFVPDFELSTTYRGFRQPWLEQLILSLRRKSGVSLFDRRWDGRKLRAFMNRPGTITGLLADQSAGRSGMRLPFFGRPCSVTPAPALFALRYNLSLHGCFCRRLGLGRWEIDVGPQIPTHHYGRARPVEDIMSDINSQFESFILEDPANWFWVHNRWKKPERARYSGCPKKTS</sequence>
<accession>A0A381SU36</accession>
<evidence type="ECO:0000313" key="8">
    <source>
        <dbReference type="EMBL" id="SVA07456.1"/>
    </source>
</evidence>
<evidence type="ECO:0008006" key="9">
    <source>
        <dbReference type="Google" id="ProtNLM"/>
    </source>
</evidence>
<dbReference type="CDD" id="cd07984">
    <property type="entry name" value="LPLAT_LABLAT-like"/>
    <property type="match status" value="1"/>
</dbReference>
<evidence type="ECO:0000256" key="7">
    <source>
        <dbReference type="SAM" id="Phobius"/>
    </source>
</evidence>
<feature type="non-terminal residue" evidence="8">
    <location>
        <position position="1"/>
    </location>
</feature>
<reference evidence="8" key="1">
    <citation type="submission" date="2018-05" db="EMBL/GenBank/DDBJ databases">
        <authorList>
            <person name="Lanie J.A."/>
            <person name="Ng W.-L."/>
            <person name="Kazmierczak K.M."/>
            <person name="Andrzejewski T.M."/>
            <person name="Davidsen T.M."/>
            <person name="Wayne K.J."/>
            <person name="Tettelin H."/>
            <person name="Glass J.I."/>
            <person name="Rusch D."/>
            <person name="Podicherti R."/>
            <person name="Tsui H.-C.T."/>
            <person name="Winkler M.E."/>
        </authorList>
    </citation>
    <scope>NUCLEOTIDE SEQUENCE</scope>
</reference>
<name>A0A381SU36_9ZZZZ</name>
<keyword evidence="7" id="KW-1133">Transmembrane helix</keyword>
<keyword evidence="6" id="KW-0012">Acyltransferase</keyword>
<dbReference type="GO" id="GO:1901137">
    <property type="term" value="P:carbohydrate derivative biosynthetic process"/>
    <property type="evidence" value="ECO:0007669"/>
    <property type="project" value="UniProtKB-ARBA"/>
</dbReference>